<dbReference type="RefSeq" id="WP_182091654.1">
    <property type="nucleotide sequence ID" value="NZ_CP059540.1"/>
</dbReference>
<evidence type="ECO:0000313" key="3">
    <source>
        <dbReference type="Proteomes" id="UP000514716"/>
    </source>
</evidence>
<name>A0A7D7RVF4_PLAMR</name>
<accession>A0A7D7RVF4</accession>
<feature type="transmembrane region" description="Helical" evidence="1">
    <location>
        <begin position="63"/>
        <end position="84"/>
    </location>
</feature>
<keyword evidence="1" id="KW-1133">Transmembrane helix</keyword>
<sequence>MSNFKSKNRDKIGILAVTTVVVVILLITAGFVVLPFFGIYGLYKVLEELNLINVTTGDSFMGNITYFTFLIFVMYVITLILDLVSKIIIYRKKKKVAISRGSMLLNYGIQAVIAAYLFKILLDNFFSRIDLSLVGSLVAFIIMYLIYFSLLDDYEVEQ</sequence>
<protein>
    <submittedName>
        <fullName evidence="2">Uncharacterized protein</fullName>
    </submittedName>
</protein>
<gene>
    <name evidence="2" type="ORF">H1Q58_12075</name>
</gene>
<organism evidence="2 3">
    <name type="scientific">Planococcus maritimus</name>
    <dbReference type="NCBI Taxonomy" id="192421"/>
    <lineage>
        <taxon>Bacteria</taxon>
        <taxon>Bacillati</taxon>
        <taxon>Bacillota</taxon>
        <taxon>Bacilli</taxon>
        <taxon>Bacillales</taxon>
        <taxon>Caryophanaceae</taxon>
        <taxon>Planococcus</taxon>
    </lineage>
</organism>
<keyword evidence="3" id="KW-1185">Reference proteome</keyword>
<keyword evidence="1" id="KW-0472">Membrane</keyword>
<reference evidence="2 3" key="1">
    <citation type="submission" date="2020-07" db="EMBL/GenBank/DDBJ databases">
        <title>Screening of a cold-adapted Planococcus bacterium producing protease in traditional shrimp paste and protease identification by genome sequencing.</title>
        <authorList>
            <person name="Gao R."/>
            <person name="Leng W."/>
            <person name="Chu Q."/>
            <person name="Wu X."/>
            <person name="Liu H."/>
            <person name="Li X."/>
        </authorList>
    </citation>
    <scope>NUCLEOTIDE SEQUENCE [LARGE SCALE GENOMIC DNA]</scope>
    <source>
        <strain evidence="2 3">XJ11</strain>
    </source>
</reference>
<dbReference type="KEGG" id="pdec:H1Q58_12075"/>
<proteinExistence type="predicted"/>
<feature type="transmembrane region" description="Helical" evidence="1">
    <location>
        <begin position="133"/>
        <end position="151"/>
    </location>
</feature>
<feature type="transmembrane region" description="Helical" evidence="1">
    <location>
        <begin position="12"/>
        <end position="43"/>
    </location>
</feature>
<evidence type="ECO:0000256" key="1">
    <source>
        <dbReference type="SAM" id="Phobius"/>
    </source>
</evidence>
<feature type="transmembrane region" description="Helical" evidence="1">
    <location>
        <begin position="104"/>
        <end position="121"/>
    </location>
</feature>
<dbReference type="EMBL" id="CP059540">
    <property type="protein sequence ID" value="QMT16702.1"/>
    <property type="molecule type" value="Genomic_DNA"/>
</dbReference>
<keyword evidence="1" id="KW-0812">Transmembrane</keyword>
<dbReference type="AlphaFoldDB" id="A0A7D7RVF4"/>
<dbReference type="Proteomes" id="UP000514716">
    <property type="component" value="Chromosome"/>
</dbReference>
<evidence type="ECO:0000313" key="2">
    <source>
        <dbReference type="EMBL" id="QMT16702.1"/>
    </source>
</evidence>